<sequence length="457" mass="48935">MKSAPSSLSRCIDKAIPHNCSATSGPLPARQQGSRHTHRASQLLASTQSVGFCGCSSWQSQAQQQSSAGHQRRRCVRVYADTDFYQVLGVGRDVDKADLKKAYRQQARKFHPDVNKEAGAEDKFKQISAAYEVLSDDQKRSIYDRYGEAGLKGMGGGGGAGAAGMDFNNPFDLFEQLFSGGMGGGGGGFGGGMGARRAQMPVDGDDERYELQIDFNEAVFGSMSKEITITRLESCGTCNGSGVKEGTTPTTCSTCGGQGQVAQVMQSILGRIQQVTTCPDCNGTGTRGESCGNCGGDGRVRRSKKISLRVPPGVDNGSRLRVKGEGNAGQRGGQGGDLYVFISVKKHPSLRREGVTIHSDVDVTYIDAILGTSVKVNTLDGEVDLKIPSGTQPGTTLVMGRRGVPRLGSQNVRGDHHVHLRVTIPQKLNAEEKRRVEELRDLQPKAKDGKKFGPFKF</sequence>
<keyword evidence="5" id="KW-0143">Chaperone</keyword>
<feature type="domain" description="J" evidence="8">
    <location>
        <begin position="83"/>
        <end position="147"/>
    </location>
</feature>
<keyword evidence="1 6" id="KW-0479">Metal-binding</keyword>
<dbReference type="GO" id="GO:0008270">
    <property type="term" value="F:zinc ion binding"/>
    <property type="evidence" value="ECO:0007669"/>
    <property type="project" value="UniProtKB-KW"/>
</dbReference>
<evidence type="ECO:0000256" key="3">
    <source>
        <dbReference type="ARBA" id="ARBA00022771"/>
    </source>
</evidence>
<name>A0AAW1SIL0_9CHLO</name>
<dbReference type="SUPFAM" id="SSF46565">
    <property type="entry name" value="Chaperone J-domain"/>
    <property type="match status" value="1"/>
</dbReference>
<organism evidence="10 11">
    <name type="scientific">Apatococcus fuscideae</name>
    <dbReference type="NCBI Taxonomy" id="2026836"/>
    <lineage>
        <taxon>Eukaryota</taxon>
        <taxon>Viridiplantae</taxon>
        <taxon>Chlorophyta</taxon>
        <taxon>core chlorophytes</taxon>
        <taxon>Trebouxiophyceae</taxon>
        <taxon>Chlorellales</taxon>
        <taxon>Chlorellaceae</taxon>
        <taxon>Apatococcus</taxon>
    </lineage>
</organism>
<dbReference type="InterPro" id="IPR036869">
    <property type="entry name" value="J_dom_sf"/>
</dbReference>
<accession>A0AAW1SIL0</accession>
<dbReference type="GO" id="GO:0005737">
    <property type="term" value="C:cytoplasm"/>
    <property type="evidence" value="ECO:0007669"/>
    <property type="project" value="TreeGrafter"/>
</dbReference>
<dbReference type="InterPro" id="IPR008971">
    <property type="entry name" value="HSP40/DnaJ_pept-bd"/>
</dbReference>
<reference evidence="10 11" key="1">
    <citation type="journal article" date="2024" name="Nat. Commun.">
        <title>Phylogenomics reveals the evolutionary origins of lichenization in chlorophyte algae.</title>
        <authorList>
            <person name="Puginier C."/>
            <person name="Libourel C."/>
            <person name="Otte J."/>
            <person name="Skaloud P."/>
            <person name="Haon M."/>
            <person name="Grisel S."/>
            <person name="Petersen M."/>
            <person name="Berrin J.G."/>
            <person name="Delaux P.M."/>
            <person name="Dal Grande F."/>
            <person name="Keller J."/>
        </authorList>
    </citation>
    <scope>NUCLEOTIDE SEQUENCE [LARGE SCALE GENOMIC DNA]</scope>
    <source>
        <strain evidence="10 11">SAG 2523</strain>
    </source>
</reference>
<evidence type="ECO:0000259" key="9">
    <source>
        <dbReference type="PROSITE" id="PS51188"/>
    </source>
</evidence>
<dbReference type="PRINTS" id="PR00625">
    <property type="entry name" value="JDOMAIN"/>
</dbReference>
<evidence type="ECO:0000313" key="10">
    <source>
        <dbReference type="EMBL" id="KAK9845647.1"/>
    </source>
</evidence>
<dbReference type="CDD" id="cd06257">
    <property type="entry name" value="DnaJ"/>
    <property type="match status" value="1"/>
</dbReference>
<dbReference type="NCBIfam" id="NF008035">
    <property type="entry name" value="PRK10767.1"/>
    <property type="match status" value="1"/>
</dbReference>
<keyword evidence="3 6" id="KW-0863">Zinc-finger</keyword>
<dbReference type="Pfam" id="PF01556">
    <property type="entry name" value="DnaJ_C"/>
    <property type="match status" value="1"/>
</dbReference>
<evidence type="ECO:0000256" key="5">
    <source>
        <dbReference type="ARBA" id="ARBA00023186"/>
    </source>
</evidence>
<comment type="caution">
    <text evidence="10">The sequence shown here is derived from an EMBL/GenBank/DDBJ whole genome shotgun (WGS) entry which is preliminary data.</text>
</comment>
<protein>
    <submittedName>
        <fullName evidence="10">Uncharacterized protein</fullName>
    </submittedName>
</protein>
<feature type="zinc finger region" description="CR-type" evidence="6">
    <location>
        <begin position="222"/>
        <end position="303"/>
    </location>
</feature>
<feature type="region of interest" description="Disordered" evidence="7">
    <location>
        <begin position="311"/>
        <end position="331"/>
    </location>
</feature>
<dbReference type="InterPro" id="IPR001623">
    <property type="entry name" value="DnaJ_domain"/>
</dbReference>
<feature type="domain" description="CR-type" evidence="9">
    <location>
        <begin position="222"/>
        <end position="303"/>
    </location>
</feature>
<dbReference type="CDD" id="cd10719">
    <property type="entry name" value="DnaJ_zf"/>
    <property type="match status" value="1"/>
</dbReference>
<dbReference type="InterPro" id="IPR036410">
    <property type="entry name" value="HSP_DnaJ_Cys-rich_dom_sf"/>
</dbReference>
<dbReference type="SMART" id="SM00271">
    <property type="entry name" value="DnaJ"/>
    <property type="match status" value="1"/>
</dbReference>
<proteinExistence type="inferred from homology"/>
<dbReference type="NCBIfam" id="TIGR02349">
    <property type="entry name" value="DnaJ_bact"/>
    <property type="match status" value="1"/>
</dbReference>
<dbReference type="Proteomes" id="UP001485043">
    <property type="component" value="Unassembled WGS sequence"/>
</dbReference>
<dbReference type="GO" id="GO:0009408">
    <property type="term" value="P:response to heat"/>
    <property type="evidence" value="ECO:0007669"/>
    <property type="project" value="InterPro"/>
</dbReference>
<evidence type="ECO:0000256" key="4">
    <source>
        <dbReference type="ARBA" id="ARBA00022833"/>
    </source>
</evidence>
<dbReference type="GO" id="GO:0031072">
    <property type="term" value="F:heat shock protein binding"/>
    <property type="evidence" value="ECO:0007669"/>
    <property type="project" value="InterPro"/>
</dbReference>
<evidence type="ECO:0000313" key="11">
    <source>
        <dbReference type="Proteomes" id="UP001485043"/>
    </source>
</evidence>
<evidence type="ECO:0000256" key="6">
    <source>
        <dbReference type="PROSITE-ProRule" id="PRU00546"/>
    </source>
</evidence>
<dbReference type="SUPFAM" id="SSF49493">
    <property type="entry name" value="HSP40/DnaJ peptide-binding domain"/>
    <property type="match status" value="2"/>
</dbReference>
<dbReference type="FunFam" id="2.60.260.20:FF:000009">
    <property type="entry name" value="Putative Mitochondrial DnaJ chaperone"/>
    <property type="match status" value="1"/>
</dbReference>
<keyword evidence="4 6" id="KW-0862">Zinc</keyword>
<dbReference type="EMBL" id="JALJOV010001596">
    <property type="protein sequence ID" value="KAK9845647.1"/>
    <property type="molecule type" value="Genomic_DNA"/>
</dbReference>
<dbReference type="SUPFAM" id="SSF57938">
    <property type="entry name" value="DnaJ/Hsp40 cysteine-rich domain"/>
    <property type="match status" value="1"/>
</dbReference>
<dbReference type="GO" id="GO:0042026">
    <property type="term" value="P:protein refolding"/>
    <property type="evidence" value="ECO:0007669"/>
    <property type="project" value="TreeGrafter"/>
</dbReference>
<dbReference type="CDD" id="cd10747">
    <property type="entry name" value="DnaJ_C"/>
    <property type="match status" value="1"/>
</dbReference>
<dbReference type="AlphaFoldDB" id="A0AAW1SIL0"/>
<dbReference type="InterPro" id="IPR001305">
    <property type="entry name" value="HSP_DnaJ_Cys-rich_dom"/>
</dbReference>
<dbReference type="InterPro" id="IPR002939">
    <property type="entry name" value="DnaJ_C"/>
</dbReference>
<dbReference type="Gene3D" id="2.60.260.20">
    <property type="entry name" value="Urease metallochaperone UreE, N-terminal domain"/>
    <property type="match status" value="2"/>
</dbReference>
<dbReference type="Gene3D" id="2.10.230.10">
    <property type="entry name" value="Heat shock protein DnaJ, cysteine-rich domain"/>
    <property type="match status" value="1"/>
</dbReference>
<keyword evidence="11" id="KW-1185">Reference proteome</keyword>
<dbReference type="PROSITE" id="PS51188">
    <property type="entry name" value="ZF_CR"/>
    <property type="match status" value="1"/>
</dbReference>
<dbReference type="Gene3D" id="1.10.287.110">
    <property type="entry name" value="DnaJ domain"/>
    <property type="match status" value="1"/>
</dbReference>
<dbReference type="Pfam" id="PF00226">
    <property type="entry name" value="DnaJ"/>
    <property type="match status" value="1"/>
</dbReference>
<dbReference type="FunFam" id="2.10.230.10:FF:000002">
    <property type="entry name" value="Molecular chaperone DnaJ"/>
    <property type="match status" value="1"/>
</dbReference>
<dbReference type="PANTHER" id="PTHR43096">
    <property type="entry name" value="DNAJ HOMOLOG 1, MITOCHONDRIAL-RELATED"/>
    <property type="match status" value="1"/>
</dbReference>
<dbReference type="FunFam" id="2.60.260.20:FF:000005">
    <property type="entry name" value="Chaperone protein dnaJ 1, mitochondrial"/>
    <property type="match status" value="1"/>
</dbReference>
<evidence type="ECO:0000259" key="8">
    <source>
        <dbReference type="PROSITE" id="PS50076"/>
    </source>
</evidence>
<dbReference type="Pfam" id="PF00684">
    <property type="entry name" value="DnaJ_CXXCXGXG"/>
    <property type="match status" value="1"/>
</dbReference>
<dbReference type="GO" id="GO:0005524">
    <property type="term" value="F:ATP binding"/>
    <property type="evidence" value="ECO:0007669"/>
    <property type="project" value="InterPro"/>
</dbReference>
<dbReference type="InterPro" id="IPR018253">
    <property type="entry name" value="DnaJ_domain_CS"/>
</dbReference>
<dbReference type="HAMAP" id="MF_01152">
    <property type="entry name" value="DnaJ"/>
    <property type="match status" value="1"/>
</dbReference>
<dbReference type="InterPro" id="IPR012724">
    <property type="entry name" value="DnaJ"/>
</dbReference>
<keyword evidence="2" id="KW-0677">Repeat</keyword>
<gene>
    <name evidence="10" type="ORF">WJX84_011862</name>
</gene>
<evidence type="ECO:0000256" key="7">
    <source>
        <dbReference type="SAM" id="MobiDB-lite"/>
    </source>
</evidence>
<evidence type="ECO:0000256" key="2">
    <source>
        <dbReference type="ARBA" id="ARBA00022737"/>
    </source>
</evidence>
<dbReference type="PROSITE" id="PS00636">
    <property type="entry name" value="DNAJ_1"/>
    <property type="match status" value="1"/>
</dbReference>
<dbReference type="GO" id="GO:0051082">
    <property type="term" value="F:unfolded protein binding"/>
    <property type="evidence" value="ECO:0007669"/>
    <property type="project" value="InterPro"/>
</dbReference>
<dbReference type="PROSITE" id="PS50076">
    <property type="entry name" value="DNAJ_2"/>
    <property type="match status" value="1"/>
</dbReference>
<dbReference type="PANTHER" id="PTHR43096:SF10">
    <property type="entry name" value="CHAPERONE PROTEIN DNAJ A6, CHLOROPLASTIC"/>
    <property type="match status" value="1"/>
</dbReference>
<evidence type="ECO:0000256" key="1">
    <source>
        <dbReference type="ARBA" id="ARBA00022723"/>
    </source>
</evidence>